<dbReference type="Proteomes" id="UP000198430">
    <property type="component" value="Unassembled WGS sequence"/>
</dbReference>
<keyword evidence="2" id="KW-1185">Reference proteome</keyword>
<dbReference type="InterPro" id="IPR021130">
    <property type="entry name" value="PRib-ATP_PPHydrolase-like"/>
</dbReference>
<sequence>MNDLIKGVQKWSTERKLSNGDSSKQLNKLMEELGELAEGYNKNNNDKIIDSMGDMTVVMIILCQQLGIDFEGCLQEAYDTIHHRKGKTVNGVFIKESDLNETN</sequence>
<dbReference type="SUPFAM" id="SSF101386">
    <property type="entry name" value="all-alpha NTP pyrophosphatases"/>
    <property type="match status" value="1"/>
</dbReference>
<dbReference type="AlphaFoldDB" id="A0A1Z5IS23"/>
<reference evidence="1 2" key="1">
    <citation type="submission" date="2015-11" db="EMBL/GenBank/DDBJ databases">
        <title>Draft genome sequences of new species of the genus Lactobacillus isolated from orchardgrass silage.</title>
        <authorList>
            <person name="Tohno M."/>
            <person name="Tanizawa Y."/>
            <person name="Arita M."/>
        </authorList>
    </citation>
    <scope>NUCLEOTIDE SEQUENCE [LARGE SCALE GENOMIC DNA]</scope>
    <source>
        <strain evidence="1 2">IWT140</strain>
    </source>
</reference>
<comment type="caution">
    <text evidence="1">The sequence shown here is derived from an EMBL/GenBank/DDBJ whole genome shotgun (WGS) entry which is preliminary data.</text>
</comment>
<dbReference type="Gene3D" id="1.10.287.1080">
    <property type="entry name" value="MazG-like"/>
    <property type="match status" value="1"/>
</dbReference>
<protein>
    <submittedName>
        <fullName evidence="1">ArpR family protein</fullName>
    </submittedName>
</protein>
<dbReference type="CDD" id="cd11540">
    <property type="entry name" value="NTP-PPase_u3"/>
    <property type="match status" value="1"/>
</dbReference>
<dbReference type="Pfam" id="PF01503">
    <property type="entry name" value="PRA-PH"/>
    <property type="match status" value="1"/>
</dbReference>
<evidence type="ECO:0000313" key="2">
    <source>
        <dbReference type="Proteomes" id="UP000198430"/>
    </source>
</evidence>
<name>A0A1Z5IS23_9LACO</name>
<proteinExistence type="predicted"/>
<gene>
    <name evidence="1" type="ORF">IWT140_02217</name>
</gene>
<dbReference type="RefSeq" id="WP_089089525.1">
    <property type="nucleotide sequence ID" value="NZ_BCMH01000023.1"/>
</dbReference>
<evidence type="ECO:0000313" key="1">
    <source>
        <dbReference type="EMBL" id="GAX04575.1"/>
    </source>
</evidence>
<dbReference type="EMBL" id="BCMH01000023">
    <property type="protein sequence ID" value="GAX04575.1"/>
    <property type="molecule type" value="Genomic_DNA"/>
</dbReference>
<accession>A0A1Z5IS23</accession>
<organism evidence="1 2">
    <name type="scientific">Secundilactobacillus pentosiphilus</name>
    <dbReference type="NCBI Taxonomy" id="1714682"/>
    <lineage>
        <taxon>Bacteria</taxon>
        <taxon>Bacillati</taxon>
        <taxon>Bacillota</taxon>
        <taxon>Bacilli</taxon>
        <taxon>Lactobacillales</taxon>
        <taxon>Lactobacillaceae</taxon>
        <taxon>Secundilactobacillus</taxon>
    </lineage>
</organism>